<organism evidence="7 8">
    <name type="scientific">Rubinisphaera italica</name>
    <dbReference type="NCBI Taxonomy" id="2527969"/>
    <lineage>
        <taxon>Bacteria</taxon>
        <taxon>Pseudomonadati</taxon>
        <taxon>Planctomycetota</taxon>
        <taxon>Planctomycetia</taxon>
        <taxon>Planctomycetales</taxon>
        <taxon>Planctomycetaceae</taxon>
        <taxon>Rubinisphaera</taxon>
    </lineage>
</organism>
<dbReference type="EMBL" id="SJPG01000001">
    <property type="protein sequence ID" value="TWT59842.1"/>
    <property type="molecule type" value="Genomic_DNA"/>
</dbReference>
<name>A0A5C5XD46_9PLAN</name>
<keyword evidence="3 7" id="KW-0670">Pyruvate</keyword>
<dbReference type="EC" id="1.2.4.1" evidence="3"/>
<dbReference type="Gene3D" id="3.40.50.920">
    <property type="match status" value="1"/>
</dbReference>
<dbReference type="AlphaFoldDB" id="A0A5C5XD46"/>
<accession>A0A5C5XD46</accession>
<evidence type="ECO:0000256" key="3">
    <source>
        <dbReference type="PIRNR" id="PIRNR000156"/>
    </source>
</evidence>
<evidence type="ECO:0000256" key="1">
    <source>
        <dbReference type="ARBA" id="ARBA00001964"/>
    </source>
</evidence>
<keyword evidence="8" id="KW-1185">Reference proteome</keyword>
<comment type="cofactor">
    <cofactor evidence="4">
        <name>Mg(2+)</name>
        <dbReference type="ChEBI" id="CHEBI:18420"/>
    </cofactor>
</comment>
<dbReference type="Pfam" id="PF17831">
    <property type="entry name" value="PDH_E1_M"/>
    <property type="match status" value="1"/>
</dbReference>
<dbReference type="Gene3D" id="3.40.50.970">
    <property type="match status" value="2"/>
</dbReference>
<keyword evidence="4" id="KW-0460">Magnesium</keyword>
<dbReference type="GO" id="GO:0004739">
    <property type="term" value="F:pyruvate dehydrogenase (acetyl-transferring) activity"/>
    <property type="evidence" value="ECO:0007669"/>
    <property type="project" value="UniProtKB-EC"/>
</dbReference>
<feature type="domain" description="Transketolase-like C-terminal" evidence="6">
    <location>
        <begin position="718"/>
        <end position="855"/>
    </location>
</feature>
<dbReference type="FunFam" id="3.40.50.970:FF:000011">
    <property type="entry name" value="Pyruvate dehydrogenase E1 component"/>
    <property type="match status" value="1"/>
</dbReference>
<dbReference type="SUPFAM" id="SSF52922">
    <property type="entry name" value="TK C-terminal domain-like"/>
    <property type="match status" value="1"/>
</dbReference>
<evidence type="ECO:0000259" key="5">
    <source>
        <dbReference type="Pfam" id="PF17831"/>
    </source>
</evidence>
<evidence type="ECO:0000256" key="4">
    <source>
        <dbReference type="PIRSR" id="PIRSR000156-1"/>
    </source>
</evidence>
<sequence>MTTDLTDGVVAGIDPVELEEWYQSLEDVIHRYGPERVTQLLVNLRERAYLRGVMIPFSATTPYINTIDLDDQPAYPGNLEIERRIKSIVRWNALAMVHGANKKFAGLGGHISTFASSATLYEVAQNHFFRGRTDKQLGDMVYFQGHASPGMYARAFVEGRLDESHLERFRREIPRGEGLCSYPHPWLMPNFWQFPTVSMGLGPITAIYHARFLKYLEHRGLLDTSECRVWAFLGDGECDEPESLGALTLASREKLDNLTFVINCNLQRLDGPVRGNGKIIQELEGAFRGAGWNALKVIWGGDWDPILAKDVDGRLVKRMGEIIDGQYQKYSVEKGDYIRDHFFGADPELLDMVDHLSDEQLQKLRRGGHDPSKVYAAYKAAVDHVGAPTVILAKTIKGYGLGESGEGRNNTHNEKKINEKELINFRTRFGIPLNDEEVLKTPFYRFEEGSEEQEYLKKRREELGGYVPSRQPTEDKLNVPDLDAFSKLLEGSDGKDASTTMVVGQMISMLLKDKEVGKRIVPIIPDEARTFGMEGLFKQCGIYSSKGQLYEPVDRAQVMYYKEAEDGQLLEEGINEAGAMSSFVAAGTAYANLGLHMIPFYIFYSMFGFQRVGDLIWLAGDARTKGFLVGGTSGRTTLNGEGLQHEDGHSQLVATTVPNLVAYDPAYSYELAVIIQNGMQRMYADGEDIFYYISVYNGTWVMPAMPEEEGVTEGILKGMYKLSSNEVEKPAAEVRPQLFGSGPILEGVLDAQKILAEKYNVATDVWSVTSYSELCRDARAAQRWNRLHPESEPKKSYLETTLEGIEGPFIASSDNVRLVHDQIRDWMPGTYLTLGTDGFGRSDTREALRHHFEVDASFVTYAALAGLVQDGHLDKSILPQAIKDLGIDPDKVDPLYA</sequence>
<proteinExistence type="predicted"/>
<dbReference type="Proteomes" id="UP000316095">
    <property type="component" value="Unassembled WGS sequence"/>
</dbReference>
<dbReference type="GO" id="GO:0046872">
    <property type="term" value="F:metal ion binding"/>
    <property type="evidence" value="ECO:0007669"/>
    <property type="project" value="UniProtKB-KW"/>
</dbReference>
<evidence type="ECO:0000313" key="7">
    <source>
        <dbReference type="EMBL" id="TWT59842.1"/>
    </source>
</evidence>
<evidence type="ECO:0000256" key="2">
    <source>
        <dbReference type="ARBA" id="ARBA00023052"/>
    </source>
</evidence>
<dbReference type="InterPro" id="IPR029061">
    <property type="entry name" value="THDP-binding"/>
</dbReference>
<dbReference type="SUPFAM" id="SSF52518">
    <property type="entry name" value="Thiamin diphosphate-binding fold (THDP-binding)"/>
    <property type="match status" value="2"/>
</dbReference>
<keyword evidence="3 7" id="KW-0560">Oxidoreductase</keyword>
<dbReference type="InterPro" id="IPR055152">
    <property type="entry name" value="Transketolase-like_C_2"/>
</dbReference>
<comment type="caution">
    <text evidence="7">The sequence shown here is derived from an EMBL/GenBank/DDBJ whole genome shotgun (WGS) entry which is preliminary data.</text>
</comment>
<comment type="cofactor">
    <cofactor evidence="1 3">
        <name>thiamine diphosphate</name>
        <dbReference type="ChEBI" id="CHEBI:58937"/>
    </cofactor>
</comment>
<evidence type="ECO:0000313" key="8">
    <source>
        <dbReference type="Proteomes" id="UP000316095"/>
    </source>
</evidence>
<reference evidence="7 8" key="1">
    <citation type="submission" date="2019-02" db="EMBL/GenBank/DDBJ databases">
        <title>Deep-cultivation of Planctomycetes and their phenomic and genomic characterization uncovers novel biology.</title>
        <authorList>
            <person name="Wiegand S."/>
            <person name="Jogler M."/>
            <person name="Boedeker C."/>
            <person name="Pinto D."/>
            <person name="Vollmers J."/>
            <person name="Rivas-Marin E."/>
            <person name="Kohn T."/>
            <person name="Peeters S.H."/>
            <person name="Heuer A."/>
            <person name="Rast P."/>
            <person name="Oberbeckmann S."/>
            <person name="Bunk B."/>
            <person name="Jeske O."/>
            <person name="Meyerdierks A."/>
            <person name="Storesund J.E."/>
            <person name="Kallscheuer N."/>
            <person name="Luecker S."/>
            <person name="Lage O.M."/>
            <person name="Pohl T."/>
            <person name="Merkel B.J."/>
            <person name="Hornburger P."/>
            <person name="Mueller R.-W."/>
            <person name="Bruemmer F."/>
            <person name="Labrenz M."/>
            <person name="Spormann A.M."/>
            <person name="Op Den Camp H."/>
            <person name="Overmann J."/>
            <person name="Amann R."/>
            <person name="Jetten M.S.M."/>
            <person name="Mascher T."/>
            <person name="Medema M.H."/>
            <person name="Devos D.P."/>
            <person name="Kaster A.-K."/>
            <person name="Ovreas L."/>
            <person name="Rohde M."/>
            <person name="Galperin M.Y."/>
            <person name="Jogler C."/>
        </authorList>
    </citation>
    <scope>NUCLEOTIDE SEQUENCE [LARGE SCALE GENOMIC DNA]</scope>
    <source>
        <strain evidence="7 8">Pan54</strain>
    </source>
</reference>
<evidence type="ECO:0000259" key="6">
    <source>
        <dbReference type="Pfam" id="PF22613"/>
    </source>
</evidence>
<dbReference type="InterPro" id="IPR009014">
    <property type="entry name" value="Transketo_C/PFOR_II"/>
</dbReference>
<dbReference type="InterPro" id="IPR041621">
    <property type="entry name" value="PDH_E1_M"/>
</dbReference>
<feature type="binding site" evidence="4">
    <location>
        <position position="267"/>
    </location>
    <ligand>
        <name>Mg(2+)</name>
        <dbReference type="ChEBI" id="CHEBI:18420"/>
    </ligand>
</feature>
<comment type="catalytic activity">
    <reaction evidence="3">
        <text>N(6)-[(R)-lipoyl]-L-lysyl-[protein] + pyruvate + H(+) = N(6)-[(R)-S(8)-acetyldihydrolipoyl]-L-lysyl-[protein] + CO2</text>
        <dbReference type="Rhea" id="RHEA:19189"/>
        <dbReference type="Rhea" id="RHEA-COMP:10474"/>
        <dbReference type="Rhea" id="RHEA-COMP:10478"/>
        <dbReference type="ChEBI" id="CHEBI:15361"/>
        <dbReference type="ChEBI" id="CHEBI:15378"/>
        <dbReference type="ChEBI" id="CHEBI:16526"/>
        <dbReference type="ChEBI" id="CHEBI:83099"/>
        <dbReference type="ChEBI" id="CHEBI:83111"/>
        <dbReference type="EC" id="1.2.4.1"/>
    </reaction>
</comment>
<dbReference type="InterPro" id="IPR051157">
    <property type="entry name" value="PDH/Transketolase"/>
</dbReference>
<dbReference type="NCBIfam" id="TIGR00759">
    <property type="entry name" value="aceE"/>
    <property type="match status" value="1"/>
</dbReference>
<dbReference type="InterPro" id="IPR004660">
    <property type="entry name" value="PDH_E1"/>
</dbReference>
<dbReference type="PANTHER" id="PTHR43825">
    <property type="entry name" value="PYRUVATE DEHYDROGENASE E1 COMPONENT"/>
    <property type="match status" value="1"/>
</dbReference>
<gene>
    <name evidence="7" type="primary">aceE</name>
    <name evidence="7" type="ORF">Pan54_05530</name>
</gene>
<feature type="binding site" evidence="4">
    <location>
        <position position="265"/>
    </location>
    <ligand>
        <name>Mg(2+)</name>
        <dbReference type="ChEBI" id="CHEBI:18420"/>
    </ligand>
</feature>
<dbReference type="PIRSF" id="PIRSF000156">
    <property type="entry name" value="Pyruvate_dh_E1"/>
    <property type="match status" value="1"/>
</dbReference>
<dbReference type="InterPro" id="IPR035807">
    <property type="entry name" value="PDC_E1_N"/>
</dbReference>
<keyword evidence="4" id="KW-0479">Metal-binding</keyword>
<feature type="domain" description="Pyruvate dehydrogenase E1 component middle" evidence="5">
    <location>
        <begin position="477"/>
        <end position="700"/>
    </location>
</feature>
<dbReference type="PANTHER" id="PTHR43825:SF3">
    <property type="entry name" value="PYRUVATE DEHYDROGENASE E1 COMPONENT"/>
    <property type="match status" value="1"/>
</dbReference>
<comment type="function">
    <text evidence="3">Component of the pyruvate dehydrogenase (PDH) complex, that catalyzes the overall conversion of pyruvate to acetyl-CoA and CO(2).</text>
</comment>
<dbReference type="RefSeq" id="WP_146502027.1">
    <property type="nucleotide sequence ID" value="NZ_SJPG01000001.1"/>
</dbReference>
<dbReference type="CDD" id="cd02017">
    <property type="entry name" value="TPP_E1_EcPDC_like"/>
    <property type="match status" value="1"/>
</dbReference>
<keyword evidence="2 3" id="KW-0786">Thiamine pyrophosphate</keyword>
<feature type="binding site" evidence="4">
    <location>
        <position position="235"/>
    </location>
    <ligand>
        <name>Mg(2+)</name>
        <dbReference type="ChEBI" id="CHEBI:18420"/>
    </ligand>
</feature>
<protein>
    <recommendedName>
        <fullName evidence="3">Pyruvate dehydrogenase E1 component</fullName>
        <ecNumber evidence="3">1.2.4.1</ecNumber>
    </recommendedName>
</protein>
<dbReference type="Pfam" id="PF22613">
    <property type="entry name" value="Transketolase_C_1"/>
    <property type="match status" value="1"/>
</dbReference>
<dbReference type="OrthoDB" id="9759664at2"/>